<keyword evidence="5" id="KW-1185">Reference proteome</keyword>
<sequence>MGRHGDRAADGGTSGRRGRGDGTAQGVALPLVIAAVVCLLATSGVWLFRGGDSGKDKTPIGLNVPSVTVSQPEPTQVPGTATGSPSAAPETTGTASASAKPTKTTAAPTTKPPSTTAKPPTSAPPPPTTAPPKPYAASGSASYDRWNDYVTLTVTVSNPNSAPLGQWTVGVGGSRVSGAWMQSGPPGAQGTRKGATGSGPVAGGTSFRLVFVVEYQRNRPSSITVDVNGATTNIDVDDGW</sequence>
<gene>
    <name evidence="4" type="ORF">GCM10023205_65390</name>
</gene>
<feature type="compositionally biased region" description="Low complexity" evidence="2">
    <location>
        <begin position="91"/>
        <end position="120"/>
    </location>
</feature>
<name>A0ABP9I2L4_9ACTN</name>
<dbReference type="Gene3D" id="2.60.40.290">
    <property type="match status" value="1"/>
</dbReference>
<comment type="caution">
    <text evidence="4">The sequence shown here is derived from an EMBL/GenBank/DDBJ whole genome shotgun (WGS) entry which is preliminary data.</text>
</comment>
<keyword evidence="1" id="KW-0119">Carbohydrate metabolism</keyword>
<evidence type="ECO:0000256" key="1">
    <source>
        <dbReference type="ARBA" id="ARBA00023326"/>
    </source>
</evidence>
<evidence type="ECO:0000256" key="3">
    <source>
        <dbReference type="SAM" id="Phobius"/>
    </source>
</evidence>
<feature type="region of interest" description="Disordered" evidence="2">
    <location>
        <begin position="49"/>
        <end position="141"/>
    </location>
</feature>
<keyword evidence="3" id="KW-0812">Transmembrane</keyword>
<dbReference type="InterPro" id="IPR012291">
    <property type="entry name" value="CBM2_carb-bd_dom_sf"/>
</dbReference>
<dbReference type="Proteomes" id="UP001500466">
    <property type="component" value="Unassembled WGS sequence"/>
</dbReference>
<keyword evidence="3" id="KW-1133">Transmembrane helix</keyword>
<organism evidence="4 5">
    <name type="scientific">Yinghuangia aomiensis</name>
    <dbReference type="NCBI Taxonomy" id="676205"/>
    <lineage>
        <taxon>Bacteria</taxon>
        <taxon>Bacillati</taxon>
        <taxon>Actinomycetota</taxon>
        <taxon>Actinomycetes</taxon>
        <taxon>Kitasatosporales</taxon>
        <taxon>Streptomycetaceae</taxon>
        <taxon>Yinghuangia</taxon>
    </lineage>
</organism>
<protein>
    <recommendedName>
        <fullName evidence="6">Cellulose binding domain-containing protein</fullName>
    </recommendedName>
</protein>
<accession>A0ABP9I2L4</accession>
<evidence type="ECO:0000256" key="2">
    <source>
        <dbReference type="SAM" id="MobiDB-lite"/>
    </source>
</evidence>
<dbReference type="EMBL" id="BAABHS010000030">
    <property type="protein sequence ID" value="GAA4985828.1"/>
    <property type="molecule type" value="Genomic_DNA"/>
</dbReference>
<proteinExistence type="predicted"/>
<reference evidence="5" key="1">
    <citation type="journal article" date="2019" name="Int. J. Syst. Evol. Microbiol.">
        <title>The Global Catalogue of Microorganisms (GCM) 10K type strain sequencing project: providing services to taxonomists for standard genome sequencing and annotation.</title>
        <authorList>
            <consortium name="The Broad Institute Genomics Platform"/>
            <consortium name="The Broad Institute Genome Sequencing Center for Infectious Disease"/>
            <person name="Wu L."/>
            <person name="Ma J."/>
        </authorList>
    </citation>
    <scope>NUCLEOTIDE SEQUENCE [LARGE SCALE GENOMIC DNA]</scope>
    <source>
        <strain evidence="5">JCM 17986</strain>
    </source>
</reference>
<feature type="compositionally biased region" description="Pro residues" evidence="2">
    <location>
        <begin position="121"/>
        <end position="134"/>
    </location>
</feature>
<evidence type="ECO:0000313" key="4">
    <source>
        <dbReference type="EMBL" id="GAA4985828.1"/>
    </source>
</evidence>
<keyword evidence="1" id="KW-0624">Polysaccharide degradation</keyword>
<feature type="transmembrane region" description="Helical" evidence="3">
    <location>
        <begin position="27"/>
        <end position="48"/>
    </location>
</feature>
<evidence type="ECO:0000313" key="5">
    <source>
        <dbReference type="Proteomes" id="UP001500466"/>
    </source>
</evidence>
<evidence type="ECO:0008006" key="6">
    <source>
        <dbReference type="Google" id="ProtNLM"/>
    </source>
</evidence>
<feature type="compositionally biased region" description="Polar residues" evidence="2">
    <location>
        <begin position="65"/>
        <end position="85"/>
    </location>
</feature>
<feature type="region of interest" description="Disordered" evidence="2">
    <location>
        <begin position="1"/>
        <end position="22"/>
    </location>
</feature>
<keyword evidence="3" id="KW-0472">Membrane</keyword>